<dbReference type="Proteomes" id="UP000814158">
    <property type="component" value="Unassembled WGS sequence"/>
</dbReference>
<reference evidence="3 6" key="3">
    <citation type="submission" date="2020-04" db="EMBL/GenBank/DDBJ databases">
        <title>Molecular characterization of pseudomonads from Agaricus bisporus reveal novel blotch 2 pathogens in Western Europe.</title>
        <authorList>
            <person name="Taparia T."/>
            <person name="Krijger M."/>
            <person name="Haynes E."/>
            <person name="Elpinstone J.G."/>
            <person name="Noble R."/>
            <person name="Van Der Wolf J."/>
        </authorList>
    </citation>
    <scope>NUCLEOTIDE SEQUENCE [LARGE SCALE GENOMIC DNA]</scope>
    <source>
        <strain evidence="3 6">IPO3765</strain>
    </source>
</reference>
<feature type="transmembrane region" description="Helical" evidence="1">
    <location>
        <begin position="12"/>
        <end position="29"/>
    </location>
</feature>
<name>A0A1H3U3J0_9PSED</name>
<dbReference type="EMBL" id="JACAQV010000010">
    <property type="protein sequence ID" value="NWF08320.1"/>
    <property type="molecule type" value="Genomic_DNA"/>
</dbReference>
<evidence type="ECO:0000313" key="6">
    <source>
        <dbReference type="Proteomes" id="UP000561369"/>
    </source>
</evidence>
<sequence length="87" mass="9778">MRPIAKQPLVSKSWGIALLIGLAFVVLGYGVKFEIETVSDPGKRSSMELTLFLCGYLFVFCLQPIQKAILRKLCQRAAQREHPKTAR</sequence>
<dbReference type="EMBL" id="WKAT01000127">
    <property type="protein sequence ID" value="MCF5548731.1"/>
    <property type="molecule type" value="Genomic_DNA"/>
</dbReference>
<dbReference type="Proteomes" id="UP000561369">
    <property type="component" value="Unassembled WGS sequence"/>
</dbReference>
<evidence type="ECO:0000313" key="7">
    <source>
        <dbReference type="Proteomes" id="UP000814158"/>
    </source>
</evidence>
<reference evidence="2 7" key="2">
    <citation type="submission" date="2019-11" db="EMBL/GenBank/DDBJ databases">
        <title>Epiphytic Pseudomonas syringae from cherry orchards.</title>
        <authorList>
            <person name="Hulin M.T."/>
        </authorList>
    </citation>
    <scope>NUCLEOTIDE SEQUENCE [LARGE SCALE GENOMIC DNA]</scope>
    <source>
        <strain evidence="2 7">PA-3-2A</strain>
    </source>
</reference>
<accession>A0A1H3U3J0</accession>
<dbReference type="EMBL" id="FNOX01000012">
    <property type="protein sequence ID" value="SDZ56099.1"/>
    <property type="molecule type" value="Genomic_DNA"/>
</dbReference>
<dbReference type="RefSeq" id="WP_065911830.1">
    <property type="nucleotide sequence ID" value="NZ_FNOX01000012.1"/>
</dbReference>
<dbReference type="AlphaFoldDB" id="A0A1H3U3J0"/>
<keyword evidence="1" id="KW-1133">Transmembrane helix</keyword>
<evidence type="ECO:0000313" key="3">
    <source>
        <dbReference type="EMBL" id="NWF08320.1"/>
    </source>
</evidence>
<keyword evidence="1" id="KW-0472">Membrane</keyword>
<evidence type="ECO:0000313" key="2">
    <source>
        <dbReference type="EMBL" id="MCF5548731.1"/>
    </source>
</evidence>
<keyword evidence="7" id="KW-1185">Reference proteome</keyword>
<gene>
    <name evidence="2" type="ORF">GIV68_28715</name>
    <name evidence="3" type="ORF">HX810_11675</name>
    <name evidence="4" type="ORF">SAMN05216247_112200</name>
</gene>
<evidence type="ECO:0000313" key="4">
    <source>
        <dbReference type="EMBL" id="SDZ56099.1"/>
    </source>
</evidence>
<evidence type="ECO:0000313" key="5">
    <source>
        <dbReference type="Proteomes" id="UP000182902"/>
    </source>
</evidence>
<feature type="transmembrane region" description="Helical" evidence="1">
    <location>
        <begin position="49"/>
        <end position="70"/>
    </location>
</feature>
<organism evidence="4 5">
    <name type="scientific">Pseudomonas salomonii</name>
    <dbReference type="NCBI Taxonomy" id="191391"/>
    <lineage>
        <taxon>Bacteria</taxon>
        <taxon>Pseudomonadati</taxon>
        <taxon>Pseudomonadota</taxon>
        <taxon>Gammaproteobacteria</taxon>
        <taxon>Pseudomonadales</taxon>
        <taxon>Pseudomonadaceae</taxon>
        <taxon>Pseudomonas</taxon>
    </lineage>
</organism>
<dbReference type="Proteomes" id="UP000182902">
    <property type="component" value="Unassembled WGS sequence"/>
</dbReference>
<keyword evidence="1" id="KW-0812">Transmembrane</keyword>
<protein>
    <submittedName>
        <fullName evidence="4">Uncharacterized protein</fullName>
    </submittedName>
</protein>
<reference evidence="4 5" key="1">
    <citation type="submission" date="2016-10" db="EMBL/GenBank/DDBJ databases">
        <authorList>
            <person name="de Groot N.N."/>
        </authorList>
    </citation>
    <scope>NUCLEOTIDE SEQUENCE [LARGE SCALE GENOMIC DNA]</scope>
    <source>
        <strain evidence="4 5">ICMP 14252</strain>
    </source>
</reference>
<evidence type="ECO:0000256" key="1">
    <source>
        <dbReference type="SAM" id="Phobius"/>
    </source>
</evidence>
<proteinExistence type="predicted"/>